<dbReference type="InterPro" id="IPR050107">
    <property type="entry name" value="ABC_carbohydrate_import_ATPase"/>
</dbReference>
<keyword evidence="5" id="KW-0547">Nucleotide-binding</keyword>
<proteinExistence type="inferred from homology"/>
<reference evidence="10" key="1">
    <citation type="submission" date="2021-12" db="EMBL/GenBank/DDBJ databases">
        <authorList>
            <person name="Li Y."/>
        </authorList>
    </citation>
    <scope>NUCLEOTIDE SEQUENCE</scope>
    <source>
        <strain evidence="10">DKSPLA3</strain>
    </source>
</reference>
<evidence type="ECO:0000313" key="10">
    <source>
        <dbReference type="EMBL" id="MCD7107856.1"/>
    </source>
</evidence>
<evidence type="ECO:0000256" key="7">
    <source>
        <dbReference type="ARBA" id="ARBA00023136"/>
    </source>
</evidence>
<dbReference type="PROSITE" id="PS50893">
    <property type="entry name" value="ABC_TRANSPORTER_2"/>
    <property type="match status" value="2"/>
</dbReference>
<dbReference type="PROSITE" id="PS00211">
    <property type="entry name" value="ABC_TRANSPORTER_1"/>
    <property type="match status" value="1"/>
</dbReference>
<dbReference type="InterPro" id="IPR003593">
    <property type="entry name" value="AAA+_ATPase"/>
</dbReference>
<dbReference type="GO" id="GO:0016887">
    <property type="term" value="F:ATP hydrolysis activity"/>
    <property type="evidence" value="ECO:0007669"/>
    <property type="project" value="InterPro"/>
</dbReference>
<dbReference type="CDD" id="cd03215">
    <property type="entry name" value="ABC_Carb_Monos_II"/>
    <property type="match status" value="1"/>
</dbReference>
<gene>
    <name evidence="10" type="ORF">LRX75_02260</name>
</gene>
<evidence type="ECO:0000256" key="2">
    <source>
        <dbReference type="ARBA" id="ARBA00022448"/>
    </source>
</evidence>
<dbReference type="AlphaFoldDB" id="A0A9X1NR24"/>
<dbReference type="PANTHER" id="PTHR43790">
    <property type="entry name" value="CARBOHYDRATE TRANSPORT ATP-BINDING PROTEIN MG119-RELATED"/>
    <property type="match status" value="1"/>
</dbReference>
<evidence type="ECO:0000259" key="9">
    <source>
        <dbReference type="PROSITE" id="PS50893"/>
    </source>
</evidence>
<keyword evidence="4" id="KW-0677">Repeat</keyword>
<dbReference type="EMBL" id="JAJOZR010000001">
    <property type="protein sequence ID" value="MCD7107856.1"/>
    <property type="molecule type" value="Genomic_DNA"/>
</dbReference>
<dbReference type="RefSeq" id="WP_231811576.1">
    <property type="nucleotide sequence ID" value="NZ_JAJOZR010000001.1"/>
</dbReference>
<dbReference type="InterPro" id="IPR027417">
    <property type="entry name" value="P-loop_NTPase"/>
</dbReference>
<name>A0A9X1NR24_9HYPH</name>
<organism evidence="10 11">
    <name type="scientific">Rhizobium quercicola</name>
    <dbReference type="NCBI Taxonomy" id="2901226"/>
    <lineage>
        <taxon>Bacteria</taxon>
        <taxon>Pseudomonadati</taxon>
        <taxon>Pseudomonadota</taxon>
        <taxon>Alphaproteobacteria</taxon>
        <taxon>Hyphomicrobiales</taxon>
        <taxon>Rhizobiaceae</taxon>
        <taxon>Rhizobium/Agrobacterium group</taxon>
        <taxon>Rhizobium</taxon>
    </lineage>
</organism>
<evidence type="ECO:0000256" key="3">
    <source>
        <dbReference type="ARBA" id="ARBA00022597"/>
    </source>
</evidence>
<dbReference type="Pfam" id="PF00005">
    <property type="entry name" value="ABC_tran"/>
    <property type="match status" value="2"/>
</dbReference>
<evidence type="ECO:0000256" key="1">
    <source>
        <dbReference type="ARBA" id="ARBA00005417"/>
    </source>
</evidence>
<dbReference type="Gene3D" id="3.40.50.300">
    <property type="entry name" value="P-loop containing nucleotide triphosphate hydrolases"/>
    <property type="match status" value="2"/>
</dbReference>
<accession>A0A9X1NR24</accession>
<evidence type="ECO:0000256" key="5">
    <source>
        <dbReference type="ARBA" id="ARBA00022741"/>
    </source>
</evidence>
<dbReference type="PANTHER" id="PTHR43790:SF9">
    <property type="entry name" value="GALACTOFURANOSE TRANSPORTER ATP-BINDING PROTEIN YTFR"/>
    <property type="match status" value="1"/>
</dbReference>
<dbReference type="CDD" id="cd03216">
    <property type="entry name" value="ABC_Carb_Monos_I"/>
    <property type="match status" value="1"/>
</dbReference>
<dbReference type="GO" id="GO:0005524">
    <property type="term" value="F:ATP binding"/>
    <property type="evidence" value="ECO:0007669"/>
    <property type="project" value="UniProtKB-KW"/>
</dbReference>
<keyword evidence="2" id="KW-0813">Transport</keyword>
<evidence type="ECO:0000256" key="4">
    <source>
        <dbReference type="ARBA" id="ARBA00022737"/>
    </source>
</evidence>
<dbReference type="Proteomes" id="UP001139089">
    <property type="component" value="Unassembled WGS sequence"/>
</dbReference>
<evidence type="ECO:0000256" key="6">
    <source>
        <dbReference type="ARBA" id="ARBA00022840"/>
    </source>
</evidence>
<keyword evidence="3" id="KW-0762">Sugar transport</keyword>
<comment type="similarity">
    <text evidence="1">Belongs to the ABC transporter superfamily.</text>
</comment>
<keyword evidence="6 10" id="KW-0067">ATP-binding</keyword>
<feature type="domain" description="ABC transporter" evidence="9">
    <location>
        <begin position="274"/>
        <end position="531"/>
    </location>
</feature>
<feature type="domain" description="ABC transporter" evidence="9">
    <location>
        <begin position="28"/>
        <end position="275"/>
    </location>
</feature>
<dbReference type="SUPFAM" id="SSF52540">
    <property type="entry name" value="P-loop containing nucleoside triphosphate hydrolases"/>
    <property type="match status" value="2"/>
</dbReference>
<dbReference type="InterPro" id="IPR017871">
    <property type="entry name" value="ABC_transporter-like_CS"/>
</dbReference>
<keyword evidence="7" id="KW-0472">Membrane</keyword>
<protein>
    <submittedName>
        <fullName evidence="10">Sugar ABC transporter ATP-binding protein</fullName>
    </submittedName>
</protein>
<evidence type="ECO:0000256" key="8">
    <source>
        <dbReference type="SAM" id="MobiDB-lite"/>
    </source>
</evidence>
<keyword evidence="11" id="KW-1185">Reference proteome</keyword>
<sequence>MPVTDVIPPDVTSSDLPAPDARTGKDVLRMSDIRMRFGSHYALDGVTLSIRRGEVFGLLGQNGSGKSTLIKVLAGFHQPEAGSEIVLWGETMPLPLDPMAIKKRGVAFVHQHLSLVPSLTVVENMRVTALGQKTPWRVSWKAEAARVGALFSEFGLAIDPLATVASLPPVERAFVAIVRAFDDLRASDAGYGGEGILVLDEPTPFLPAQDVERLFSLIRSIVRTGASVVIVTHDIDEVRDITDRVAILRDGKLVSILDTRTTGRQAILDTIVGLRIDAFEKSRKTSLSAPAVAVRDLTDGRRPGFDVDIRPGEILGVTGLIGSGFAAVPYMLYGARRGAGRIRIGGTEVDLARMTPQRAQSLGIAFLPGDRLGAAGIGSLPVTDNITLPVLADHLSALGLGLDRRGMRRQAAALSTDYDVRPARPDLNLGALSGGNQQKVLLAKWLQTKPTLLMLDEPTQGVDFGARQQIFEALHRASEQGTAVLCASTDTEQLEQICDRIIVFARGRPVAELVGTDITRKSIAEACFHGETTAAEAAQ</sequence>
<comment type="caution">
    <text evidence="10">The sequence shown here is derived from an EMBL/GenBank/DDBJ whole genome shotgun (WGS) entry which is preliminary data.</text>
</comment>
<evidence type="ECO:0000313" key="11">
    <source>
        <dbReference type="Proteomes" id="UP001139089"/>
    </source>
</evidence>
<dbReference type="SMART" id="SM00382">
    <property type="entry name" value="AAA"/>
    <property type="match status" value="2"/>
</dbReference>
<dbReference type="InterPro" id="IPR003439">
    <property type="entry name" value="ABC_transporter-like_ATP-bd"/>
</dbReference>
<feature type="region of interest" description="Disordered" evidence="8">
    <location>
        <begin position="1"/>
        <end position="23"/>
    </location>
</feature>